<accession>A0A0G0VF69</accession>
<name>A0A0G0VF69_9BACT</name>
<dbReference type="GO" id="GO:0003729">
    <property type="term" value="F:mRNA binding"/>
    <property type="evidence" value="ECO:0007669"/>
    <property type="project" value="TreeGrafter"/>
</dbReference>
<evidence type="ECO:0000313" key="6">
    <source>
        <dbReference type="Proteomes" id="UP000033930"/>
    </source>
</evidence>
<dbReference type="Pfam" id="PF00572">
    <property type="entry name" value="Ribosomal_L13"/>
    <property type="match status" value="1"/>
</dbReference>
<evidence type="ECO:0000256" key="3">
    <source>
        <dbReference type="ARBA" id="ARBA00023274"/>
    </source>
</evidence>
<sequence length="118" mass="13413">MEEIKREIYKVDATDQVLGRLAGDIATHLIGKYKPSYRPNIDAGDIIEVTNVAKMKITGKKMQQKKYFSHSQYPGGLKTKTMEVMFAENPAKVLEAAVSRMLPKTKCRVERLKRLKIS</sequence>
<comment type="similarity">
    <text evidence="1 4">Belongs to the universal ribosomal protein uL13 family.</text>
</comment>
<dbReference type="InterPro" id="IPR005822">
    <property type="entry name" value="Ribosomal_uL13"/>
</dbReference>
<dbReference type="HAMAP" id="MF_01366">
    <property type="entry name" value="Ribosomal_uL13"/>
    <property type="match status" value="1"/>
</dbReference>
<dbReference type="GO" id="GO:0006412">
    <property type="term" value="P:translation"/>
    <property type="evidence" value="ECO:0007669"/>
    <property type="project" value="UniProtKB-UniRule"/>
</dbReference>
<evidence type="ECO:0000256" key="2">
    <source>
        <dbReference type="ARBA" id="ARBA00022980"/>
    </source>
</evidence>
<evidence type="ECO:0000256" key="1">
    <source>
        <dbReference type="ARBA" id="ARBA00006227"/>
    </source>
</evidence>
<dbReference type="GO" id="GO:0017148">
    <property type="term" value="P:negative regulation of translation"/>
    <property type="evidence" value="ECO:0007669"/>
    <property type="project" value="TreeGrafter"/>
</dbReference>
<dbReference type="Proteomes" id="UP000033930">
    <property type="component" value="Unassembled WGS sequence"/>
</dbReference>
<dbReference type="PANTHER" id="PTHR11545">
    <property type="entry name" value="RIBOSOMAL PROTEIN L13"/>
    <property type="match status" value="1"/>
</dbReference>
<organism evidence="5 6">
    <name type="scientific">Candidatus Uhrbacteria bacterium GW2011_GWC1_41_20</name>
    <dbReference type="NCBI Taxonomy" id="1618983"/>
    <lineage>
        <taxon>Bacteria</taxon>
        <taxon>Candidatus Uhriibacteriota</taxon>
    </lineage>
</organism>
<comment type="caution">
    <text evidence="5">The sequence shown here is derived from an EMBL/GenBank/DDBJ whole genome shotgun (WGS) entry which is preliminary data.</text>
</comment>
<dbReference type="GO" id="GO:1990904">
    <property type="term" value="C:ribonucleoprotein complex"/>
    <property type="evidence" value="ECO:0007669"/>
    <property type="project" value="UniProtKB-KW"/>
</dbReference>
<protein>
    <recommendedName>
        <fullName evidence="4">Large ribosomal subunit protein uL13</fullName>
    </recommendedName>
</protein>
<dbReference type="InterPro" id="IPR036899">
    <property type="entry name" value="Ribosomal_uL13_sf"/>
</dbReference>
<dbReference type="PANTHER" id="PTHR11545:SF2">
    <property type="entry name" value="LARGE RIBOSOMAL SUBUNIT PROTEIN UL13M"/>
    <property type="match status" value="1"/>
</dbReference>
<comment type="subunit">
    <text evidence="4">Part of the 50S ribosomal subunit.</text>
</comment>
<dbReference type="Gene3D" id="3.90.1180.10">
    <property type="entry name" value="Ribosomal protein L13"/>
    <property type="match status" value="1"/>
</dbReference>
<dbReference type="GO" id="GO:0003735">
    <property type="term" value="F:structural constituent of ribosome"/>
    <property type="evidence" value="ECO:0007669"/>
    <property type="project" value="InterPro"/>
</dbReference>
<dbReference type="InterPro" id="IPR005823">
    <property type="entry name" value="Ribosomal_uL13_bac-type"/>
</dbReference>
<dbReference type="SUPFAM" id="SSF52161">
    <property type="entry name" value="Ribosomal protein L13"/>
    <property type="match status" value="1"/>
</dbReference>
<proteinExistence type="inferred from homology"/>
<dbReference type="CDD" id="cd00392">
    <property type="entry name" value="Ribosomal_L13"/>
    <property type="match status" value="1"/>
</dbReference>
<keyword evidence="3 4" id="KW-0687">Ribonucleoprotein</keyword>
<dbReference type="AlphaFoldDB" id="A0A0G0VF69"/>
<dbReference type="GO" id="GO:0005840">
    <property type="term" value="C:ribosome"/>
    <property type="evidence" value="ECO:0007669"/>
    <property type="project" value="UniProtKB-KW"/>
</dbReference>
<evidence type="ECO:0000256" key="4">
    <source>
        <dbReference type="HAMAP-Rule" id="MF_01366"/>
    </source>
</evidence>
<dbReference type="EMBL" id="LCAW01000019">
    <property type="protein sequence ID" value="KKR98306.1"/>
    <property type="molecule type" value="Genomic_DNA"/>
</dbReference>
<evidence type="ECO:0000313" key="5">
    <source>
        <dbReference type="EMBL" id="KKR98306.1"/>
    </source>
</evidence>
<keyword evidence="2 4" id="KW-0689">Ribosomal protein</keyword>
<comment type="function">
    <text evidence="4">This protein is one of the early assembly proteins of the 50S ribosomal subunit, although it is not seen to bind rRNA by itself. It is important during the early stages of 50S assembly.</text>
</comment>
<gene>
    <name evidence="4" type="primary">rplM</name>
    <name evidence="5" type="ORF">UU50_C0019G0014</name>
</gene>
<dbReference type="NCBIfam" id="TIGR01066">
    <property type="entry name" value="rplM_bact"/>
    <property type="match status" value="1"/>
</dbReference>
<dbReference type="PIRSF" id="PIRSF002181">
    <property type="entry name" value="Ribosomal_L13"/>
    <property type="match status" value="1"/>
</dbReference>
<reference evidence="5 6" key="1">
    <citation type="journal article" date="2015" name="Nature">
        <title>rRNA introns, odd ribosomes, and small enigmatic genomes across a large radiation of phyla.</title>
        <authorList>
            <person name="Brown C.T."/>
            <person name="Hug L.A."/>
            <person name="Thomas B.C."/>
            <person name="Sharon I."/>
            <person name="Castelle C.J."/>
            <person name="Singh A."/>
            <person name="Wilkins M.J."/>
            <person name="Williams K.H."/>
            <person name="Banfield J.F."/>
        </authorList>
    </citation>
    <scope>NUCLEOTIDE SEQUENCE [LARGE SCALE GENOMIC DNA]</scope>
</reference>